<keyword evidence="5" id="KW-0119">Carbohydrate metabolism</keyword>
<reference evidence="5 7" key="1">
    <citation type="submission" date="2016-01" db="EMBL/GenBank/DDBJ databases">
        <title>Genome sequence of Clostridium neopropionicum X4, DSM-3847.</title>
        <authorList>
            <person name="Poehlein A."/>
            <person name="Beck M.H."/>
            <person name="Bengelsdorf F.R."/>
            <person name="Daniel R."/>
            <person name="Duerre P."/>
        </authorList>
    </citation>
    <scope>NUCLEOTIDE SEQUENCE [LARGE SCALE GENOMIC DNA]</scope>
    <source>
        <strain evidence="5 7">DSM-3847</strain>
    </source>
</reference>
<evidence type="ECO:0000313" key="6">
    <source>
        <dbReference type="EMBL" id="KXL54349.1"/>
    </source>
</evidence>
<feature type="compositionally biased region" description="Low complexity" evidence="2">
    <location>
        <begin position="1132"/>
        <end position="1161"/>
    </location>
</feature>
<proteinExistence type="predicted"/>
<dbReference type="OrthoDB" id="1955657at2"/>
<comment type="caution">
    <text evidence="5">The sequence shown here is derived from an EMBL/GenBank/DDBJ whole genome shotgun (WGS) entry which is preliminary data.</text>
</comment>
<dbReference type="InterPro" id="IPR011050">
    <property type="entry name" value="Pectin_lyase_fold/virulence"/>
</dbReference>
<accession>A0A136WID8</accession>
<keyword evidence="5" id="KW-0378">Hydrolase</keyword>
<dbReference type="EMBL" id="LRVM01000001">
    <property type="protein sequence ID" value="KXL54349.1"/>
    <property type="molecule type" value="Genomic_DNA"/>
</dbReference>
<dbReference type="Gene3D" id="2.40.128.20">
    <property type="match status" value="1"/>
</dbReference>
<keyword evidence="1" id="KW-0677">Repeat</keyword>
<sequence>MQKKRMLSWVLTASMALSLMPTMALAADFPGEGSGTRNDPYLIGTVEELDAMREDLGGYYRLENDIDLSETDWTPVGAYRPDPYDSSGEAPDEEYAFHGTFDGNGYTISGLTVEDESMCVGLFGVVANATVENFIIEDATISGNTMAAAAIGYAYHSTIDDVDLSGANTITGFVDSGTMPPNMLAGVVGAGIDTTILNCDVTGTTMTMEVIEDASMLGTNVHDIGLVGGGLEGCNLENCTADDSSIAVDGDYCFGIGGLSGCAISAEYIMNCEVMDVTITVGDYAYLIGGLMGYVGQDGENPATEISNCSAGVDLTVGNDSARVGGLIGGGFYLDAYKAFYPIPTRFKLANCATDGSISAGAGSEAVGTLVGYACLCNIENCNSDMTGVSDMVGFDQPLFDGGDGSTDDPYEIASAAQLYAMRYDLEASYKLTDNIDLNDLVLNMGEGHVYNSWKPIGILTYSNDVDMSKVFSGIFDGDNYTISNVDVTTDGDMLAVGGIFACTTGTIENLTLENVTVTGDETTMATGGVVGYAMDGTVSGVILTGTNTITGTNCVGGIVGGSEGAISDCTVSAEGGTEIIVIGDNDFFDGRIIQCDIAECGGLIVGGGFGGSVIDCDATGTITANGQDPVGLGGIGGCLQCMAEISGNTANVTINTTNGGHAIGGLCGFAGMGDDGKGTVADPSEISNCDVAVHINAPNATHVGGLVGTGLYYYGMEDRFNVTNCSVTGTIIGGTDETSVFGASTPGAVAGRAVGCDVDGCTFDGLTINGVAAENKIGTTGLMYESADQYDDDVSGALLYGLTDTYQELFGDDATFNEDYNLYWYDYAATIVGADNADATVAQLKNHISGTLYGQEAEAAYAENPESIRFFCGFTGEVATITFNGSQISGKDADGEELFSHPYQYVGEDHIYYGTSPVMDAWVFQSLDDNEDQFKYFFMCGDTPDTTYHIEFRYGSERGDNLNQFAKGDCAYWLAAGIPTSALKDPEETLLRNGIALFCLENMDYTAPRTTASLSQISDLVGTWDYYVNGQTMSDKLYFTVDAKGNGHTYYNGQNASNYQVFAYDNDGSSDTKSGIYAAYVTGSDEDEVKWANYSITTSGGKTIFTLTGEEDGEAYVISYAKRTKKKSSDDSTSGGSTGGSSTTTTPTTPTTSDSETEFSVSVSGSTATVVATDGQLKEIASSKDTVKIDVSKLKVDEVLIPQKIISATEEASGTKGLEVALPEGTVTLDKEALAAVAGKGDIKISVEAVSPAQLSDAQKAVLGKQTETALVVDVNLYAGGTKISTFGDGEISVSVPYTLQSGESADSITVWFVKDDGTIEPKEAKYNASAGSVEFTTNHLSQYLILSFPFLDVTEDAWYYGSVAYAYNNSLFAGTGATTFGPDVAMTRQMIWMVLARMDGKAPANMEAARAWAMENGISDGTNPAASINREQMASILYRYAQYKGYDLSGGEETNISSFKDASGISKYAIPAMQWACGAGLIKGSDNSLMPSGGATRAQVAAILQRFCQNMEK</sequence>
<dbReference type="PROSITE" id="PS51272">
    <property type="entry name" value="SLH"/>
    <property type="match status" value="2"/>
</dbReference>
<evidence type="ECO:0000256" key="3">
    <source>
        <dbReference type="SAM" id="SignalP"/>
    </source>
</evidence>
<keyword evidence="5" id="KW-0858">Xylan degradation</keyword>
<dbReference type="Pfam" id="PF07581">
    <property type="entry name" value="Glug"/>
    <property type="match status" value="1"/>
</dbReference>
<dbReference type="Gene3D" id="2.160.20.110">
    <property type="match status" value="2"/>
</dbReference>
<evidence type="ECO:0000256" key="1">
    <source>
        <dbReference type="ARBA" id="ARBA00022737"/>
    </source>
</evidence>
<keyword evidence="5" id="KW-0624">Polysaccharide degradation</keyword>
<feature type="domain" description="SLH" evidence="4">
    <location>
        <begin position="1458"/>
        <end position="1515"/>
    </location>
</feature>
<evidence type="ECO:0000259" key="4">
    <source>
        <dbReference type="PROSITE" id="PS51272"/>
    </source>
</evidence>
<dbReference type="SUPFAM" id="SSF51126">
    <property type="entry name" value="Pectin lyase-like"/>
    <property type="match status" value="1"/>
</dbReference>
<feature type="signal peptide" evidence="3">
    <location>
        <begin position="1"/>
        <end position="26"/>
    </location>
</feature>
<dbReference type="RefSeq" id="WP_066083826.1">
    <property type="nucleotide sequence ID" value="NZ_LRVM01000001.1"/>
</dbReference>
<evidence type="ECO:0000313" key="7">
    <source>
        <dbReference type="Proteomes" id="UP000070539"/>
    </source>
</evidence>
<dbReference type="Proteomes" id="UP000070539">
    <property type="component" value="Unassembled WGS sequence"/>
</dbReference>
<keyword evidence="7" id="KW-1185">Reference proteome</keyword>
<feature type="region of interest" description="Disordered" evidence="2">
    <location>
        <begin position="1127"/>
        <end position="1161"/>
    </location>
</feature>
<dbReference type="EMBL" id="LRVM01000001">
    <property type="protein sequence ID" value="KXL54224.1"/>
    <property type="molecule type" value="Genomic_DNA"/>
</dbReference>
<organism evidence="5 7">
    <name type="scientific">Anaerotignum neopropionicum</name>
    <dbReference type="NCBI Taxonomy" id="36847"/>
    <lineage>
        <taxon>Bacteria</taxon>
        <taxon>Bacillati</taxon>
        <taxon>Bacillota</taxon>
        <taxon>Clostridia</taxon>
        <taxon>Lachnospirales</taxon>
        <taxon>Anaerotignaceae</taxon>
        <taxon>Anaerotignum</taxon>
    </lineage>
</organism>
<feature type="chain" id="PRO_5007806077" evidence="3">
    <location>
        <begin position="27"/>
        <end position="1515"/>
    </location>
</feature>
<dbReference type="GO" id="GO:0031176">
    <property type="term" value="F:endo-1,4-beta-xylanase activity"/>
    <property type="evidence" value="ECO:0007669"/>
    <property type="project" value="UniProtKB-EC"/>
</dbReference>
<dbReference type="InterPro" id="IPR012674">
    <property type="entry name" value="Calycin"/>
</dbReference>
<dbReference type="GO" id="GO:0045493">
    <property type="term" value="P:xylan catabolic process"/>
    <property type="evidence" value="ECO:0007669"/>
    <property type="project" value="UniProtKB-KW"/>
</dbReference>
<protein>
    <submittedName>
        <fullName evidence="5">Endo-1,4-beta-xylanase A</fullName>
        <ecNumber evidence="5">3.2.1.8</ecNumber>
    </submittedName>
</protein>
<name>A0A136WID8_9FIRM</name>
<dbReference type="InterPro" id="IPR011493">
    <property type="entry name" value="GLUG"/>
</dbReference>
<dbReference type="STRING" id="36847.CLNEO_03260"/>
<dbReference type="PATRIC" id="fig|36847.3.peg.404"/>
<evidence type="ECO:0000313" key="5">
    <source>
        <dbReference type="EMBL" id="KXL54224.1"/>
    </source>
</evidence>
<dbReference type="Pfam" id="PF00395">
    <property type="entry name" value="SLH"/>
    <property type="match status" value="2"/>
</dbReference>
<keyword evidence="5" id="KW-0326">Glycosidase</keyword>
<feature type="domain" description="SLH" evidence="4">
    <location>
        <begin position="1348"/>
        <end position="1411"/>
    </location>
</feature>
<gene>
    <name evidence="5" type="primary">xynA1_1</name>
    <name evidence="6" type="synonym">xynA1_4</name>
    <name evidence="5" type="ORF">CLNEO_03260</name>
    <name evidence="6" type="ORF">CLNEO_04550</name>
</gene>
<dbReference type="EC" id="3.2.1.8" evidence="5"/>
<dbReference type="InterPro" id="IPR001119">
    <property type="entry name" value="SLH_dom"/>
</dbReference>
<keyword evidence="3" id="KW-0732">Signal</keyword>
<evidence type="ECO:0000256" key="2">
    <source>
        <dbReference type="SAM" id="MobiDB-lite"/>
    </source>
</evidence>